<comment type="caution">
    <text evidence="1">The sequence shown here is derived from an EMBL/GenBank/DDBJ whole genome shotgun (WGS) entry which is preliminary data.</text>
</comment>
<accession>A0A9P5C1Y0</accession>
<sequence length="203" mass="22520">MDYSNVQGYWKAVVDSEGVKKRSLEELVDRFYSSKQDDWFDKFNSLDTSGSSELNDLTKTKLRRLVFFESQMCTTNGGETSQGIAATMDGVLDVGFYYEFSLIATWDPTSKVEVPQAAGFWRSIGTTSATFTVAGINTLDTSQKLSGKSLSKSTRTQSIGCHSLFKGWASFVPYKQESVRLKSTGESSTDVTFNGYMEVKAQV</sequence>
<evidence type="ECO:0000313" key="2">
    <source>
        <dbReference type="Proteomes" id="UP000758155"/>
    </source>
</evidence>
<name>A0A9P5C1Y0_9PLEO</name>
<proteinExistence type="predicted"/>
<dbReference type="AlphaFoldDB" id="A0A9P5C1Y0"/>
<dbReference type="Proteomes" id="UP000758155">
    <property type="component" value="Unassembled WGS sequence"/>
</dbReference>
<evidence type="ECO:0000313" key="1">
    <source>
        <dbReference type="EMBL" id="KAF3039765.1"/>
    </source>
</evidence>
<reference evidence="1" key="1">
    <citation type="submission" date="2019-04" db="EMBL/GenBank/DDBJ databases">
        <title>Sequencing of skin fungus with MAO and IRED activity.</title>
        <authorList>
            <person name="Marsaioli A.J."/>
            <person name="Bonatto J.M.C."/>
            <person name="Reis Junior O."/>
        </authorList>
    </citation>
    <scope>NUCLEOTIDE SEQUENCE</scope>
    <source>
        <strain evidence="1">28M1</strain>
    </source>
</reference>
<dbReference type="EMBL" id="SWKV01000029">
    <property type="protein sequence ID" value="KAF3039765.1"/>
    <property type="molecule type" value="Genomic_DNA"/>
</dbReference>
<protein>
    <submittedName>
        <fullName evidence="1">Uncharacterized protein</fullName>
    </submittedName>
</protein>
<organism evidence="1 2">
    <name type="scientific">Didymella heteroderae</name>
    <dbReference type="NCBI Taxonomy" id="1769908"/>
    <lineage>
        <taxon>Eukaryota</taxon>
        <taxon>Fungi</taxon>
        <taxon>Dikarya</taxon>
        <taxon>Ascomycota</taxon>
        <taxon>Pezizomycotina</taxon>
        <taxon>Dothideomycetes</taxon>
        <taxon>Pleosporomycetidae</taxon>
        <taxon>Pleosporales</taxon>
        <taxon>Pleosporineae</taxon>
        <taxon>Didymellaceae</taxon>
        <taxon>Didymella</taxon>
    </lineage>
</organism>
<gene>
    <name evidence="1" type="ORF">E8E12_007898</name>
</gene>
<keyword evidence="2" id="KW-1185">Reference proteome</keyword>
<dbReference type="OrthoDB" id="3675060at2759"/>